<dbReference type="EMBL" id="CM009293">
    <property type="protein sequence ID" value="KAI9396159.1"/>
    <property type="molecule type" value="Genomic_DNA"/>
</dbReference>
<keyword evidence="2" id="KW-1185">Reference proteome</keyword>
<evidence type="ECO:0000313" key="2">
    <source>
        <dbReference type="Proteomes" id="UP000006729"/>
    </source>
</evidence>
<accession>A0ACC0T3P2</accession>
<dbReference type="Proteomes" id="UP000006729">
    <property type="component" value="Chromosome 4"/>
</dbReference>
<protein>
    <submittedName>
        <fullName evidence="1">Uncharacterized protein</fullName>
    </submittedName>
</protein>
<organism evidence="1 2">
    <name type="scientific">Populus trichocarpa</name>
    <name type="common">Western balsam poplar</name>
    <name type="synonym">Populus balsamifera subsp. trichocarpa</name>
    <dbReference type="NCBI Taxonomy" id="3694"/>
    <lineage>
        <taxon>Eukaryota</taxon>
        <taxon>Viridiplantae</taxon>
        <taxon>Streptophyta</taxon>
        <taxon>Embryophyta</taxon>
        <taxon>Tracheophyta</taxon>
        <taxon>Spermatophyta</taxon>
        <taxon>Magnoliopsida</taxon>
        <taxon>eudicotyledons</taxon>
        <taxon>Gunneridae</taxon>
        <taxon>Pentapetalae</taxon>
        <taxon>rosids</taxon>
        <taxon>fabids</taxon>
        <taxon>Malpighiales</taxon>
        <taxon>Salicaceae</taxon>
        <taxon>Saliceae</taxon>
        <taxon>Populus</taxon>
    </lineage>
</organism>
<gene>
    <name evidence="1" type="ORF">POPTR_004G086050v4</name>
</gene>
<name>A0ACC0T3P2_POPTR</name>
<reference evidence="1 2" key="1">
    <citation type="journal article" date="2006" name="Science">
        <title>The genome of black cottonwood, Populus trichocarpa (Torr. &amp; Gray).</title>
        <authorList>
            <person name="Tuskan G.A."/>
            <person name="Difazio S."/>
            <person name="Jansson S."/>
            <person name="Bohlmann J."/>
            <person name="Grigoriev I."/>
            <person name="Hellsten U."/>
            <person name="Putnam N."/>
            <person name="Ralph S."/>
            <person name="Rombauts S."/>
            <person name="Salamov A."/>
            <person name="Schein J."/>
            <person name="Sterck L."/>
            <person name="Aerts A."/>
            <person name="Bhalerao R.R."/>
            <person name="Bhalerao R.P."/>
            <person name="Blaudez D."/>
            <person name="Boerjan W."/>
            <person name="Brun A."/>
            <person name="Brunner A."/>
            <person name="Busov V."/>
            <person name="Campbell M."/>
            <person name="Carlson J."/>
            <person name="Chalot M."/>
            <person name="Chapman J."/>
            <person name="Chen G.L."/>
            <person name="Cooper D."/>
            <person name="Coutinho P.M."/>
            <person name="Couturier J."/>
            <person name="Covert S."/>
            <person name="Cronk Q."/>
            <person name="Cunningham R."/>
            <person name="Davis J."/>
            <person name="Degroeve S."/>
            <person name="Dejardin A."/>
            <person name="Depamphilis C."/>
            <person name="Detter J."/>
            <person name="Dirks B."/>
            <person name="Dubchak I."/>
            <person name="Duplessis S."/>
            <person name="Ehlting J."/>
            <person name="Ellis B."/>
            <person name="Gendler K."/>
            <person name="Goodstein D."/>
            <person name="Gribskov M."/>
            <person name="Grimwood J."/>
            <person name="Groover A."/>
            <person name="Gunter L."/>
            <person name="Hamberger B."/>
            <person name="Heinze B."/>
            <person name="Helariutta Y."/>
            <person name="Henrissat B."/>
            <person name="Holligan D."/>
            <person name="Holt R."/>
            <person name="Huang W."/>
            <person name="Islam-Faridi N."/>
            <person name="Jones S."/>
            <person name="Jones-Rhoades M."/>
            <person name="Jorgensen R."/>
            <person name="Joshi C."/>
            <person name="Kangasjarvi J."/>
            <person name="Karlsson J."/>
            <person name="Kelleher C."/>
            <person name="Kirkpatrick R."/>
            <person name="Kirst M."/>
            <person name="Kohler A."/>
            <person name="Kalluri U."/>
            <person name="Larimer F."/>
            <person name="Leebens-Mack J."/>
            <person name="Leple J.C."/>
            <person name="Locascio P."/>
            <person name="Lou Y."/>
            <person name="Lucas S."/>
            <person name="Martin F."/>
            <person name="Montanini B."/>
            <person name="Napoli C."/>
            <person name="Nelson D.R."/>
            <person name="Nelson C."/>
            <person name="Nieminen K."/>
            <person name="Nilsson O."/>
            <person name="Pereda V."/>
            <person name="Peter G."/>
            <person name="Philippe R."/>
            <person name="Pilate G."/>
            <person name="Poliakov A."/>
            <person name="Razumovskaya J."/>
            <person name="Richardson P."/>
            <person name="Rinaldi C."/>
            <person name="Ritland K."/>
            <person name="Rouze P."/>
            <person name="Ryaboy D."/>
            <person name="Schmutz J."/>
            <person name="Schrader J."/>
            <person name="Segerman B."/>
            <person name="Shin H."/>
            <person name="Siddiqui A."/>
            <person name="Sterky F."/>
            <person name="Terry A."/>
            <person name="Tsai C.J."/>
            <person name="Uberbacher E."/>
            <person name="Unneberg P."/>
            <person name="Vahala J."/>
            <person name="Wall K."/>
            <person name="Wessler S."/>
            <person name="Yang G."/>
            <person name="Yin T."/>
            <person name="Douglas C."/>
            <person name="Marra M."/>
            <person name="Sandberg G."/>
            <person name="Van de Peer Y."/>
            <person name="Rokhsar D."/>
        </authorList>
    </citation>
    <scope>NUCLEOTIDE SEQUENCE [LARGE SCALE GENOMIC DNA]</scope>
    <source>
        <strain evidence="2">cv. Nisqually</strain>
    </source>
</reference>
<evidence type="ECO:0000313" key="1">
    <source>
        <dbReference type="EMBL" id="KAI9396159.1"/>
    </source>
</evidence>
<sequence length="100" mass="11508">MNSRAPTPQGHYKRLSLGLSRCTSDQNRVFLQWLAALLFRLLAKTHGANKEEVRCWGGFPMPPANLVDYCSYVVNDDDRGHRYFICNPPKRQFQRLALPS</sequence>
<proteinExistence type="predicted"/>
<comment type="caution">
    <text evidence="1">The sequence shown here is derived from an EMBL/GenBank/DDBJ whole genome shotgun (WGS) entry which is preliminary data.</text>
</comment>